<feature type="transmembrane region" description="Helical" evidence="1">
    <location>
        <begin position="28"/>
        <end position="53"/>
    </location>
</feature>
<name>A0ABZ0RUQ8_9BACI</name>
<dbReference type="Pfam" id="PF13791">
    <property type="entry name" value="Sigma_reg_C"/>
    <property type="match status" value="1"/>
</dbReference>
<dbReference type="InterPro" id="IPR025672">
    <property type="entry name" value="Sigma_reg_C_dom"/>
</dbReference>
<sequence length="315" mass="35408">MEEKSIFEREDDFSSLVKTAKRKSLKKTICISVLVTLIVIALLWGALAASIYLMNKRIDAQLEGFQNEMYVQGANIESNATSFDNFLVATKTSSKLYKRVGPHLIDWGSYDYFHTILGAQTVLQANSAMAINDAATYMKNQRALTFHVPTEATDKNDLDYIVSLPDFYNIEVAISFQELLPLSEVQAQFPTTQWAWLLDEGIYTEIEDAKKAEAEAPPELRTVQPKDFSAVSDTRTYGFSIWHDAGLIQAAELFKEQLAYRQGYSIDIVRGLIGEQEPKDWSIAGVVLTGTPKELLPYLQQNSVRTVRVGVVIPY</sequence>
<accession>A0ABZ0RUQ8</accession>
<feature type="domain" description="Sigma factor regulator C-terminal" evidence="2">
    <location>
        <begin position="168"/>
        <end position="310"/>
    </location>
</feature>
<keyword evidence="1" id="KW-1133">Transmembrane helix</keyword>
<keyword evidence="1" id="KW-0812">Transmembrane</keyword>
<keyword evidence="1" id="KW-0472">Membrane</keyword>
<gene>
    <name evidence="3" type="ORF">R6U77_15240</name>
</gene>
<evidence type="ECO:0000313" key="3">
    <source>
        <dbReference type="EMBL" id="WPK11230.1"/>
    </source>
</evidence>
<evidence type="ECO:0000259" key="2">
    <source>
        <dbReference type="Pfam" id="PF13791"/>
    </source>
</evidence>
<dbReference type="EMBL" id="CP137624">
    <property type="protein sequence ID" value="WPK11230.1"/>
    <property type="molecule type" value="Genomic_DNA"/>
</dbReference>
<keyword evidence="4" id="KW-1185">Reference proteome</keyword>
<evidence type="ECO:0000256" key="1">
    <source>
        <dbReference type="SAM" id="Phobius"/>
    </source>
</evidence>
<evidence type="ECO:0000313" key="4">
    <source>
        <dbReference type="Proteomes" id="UP001322664"/>
    </source>
</evidence>
<organism evidence="3 4">
    <name type="scientific">Lysinibacillus louembei</name>
    <dbReference type="NCBI Taxonomy" id="1470088"/>
    <lineage>
        <taxon>Bacteria</taxon>
        <taxon>Bacillati</taxon>
        <taxon>Bacillota</taxon>
        <taxon>Bacilli</taxon>
        <taxon>Bacillales</taxon>
        <taxon>Bacillaceae</taxon>
        <taxon>Lysinibacillus</taxon>
    </lineage>
</organism>
<reference evidence="3 4" key="1">
    <citation type="submission" date="2023-09" db="EMBL/GenBank/DDBJ databases">
        <authorList>
            <person name="Page C.A."/>
            <person name="Perez-Diaz I.M."/>
        </authorList>
    </citation>
    <scope>NUCLEOTIDE SEQUENCE [LARGE SCALE GENOMIC DNA]</scope>
    <source>
        <strain evidence="3 4">Ll15</strain>
    </source>
</reference>
<proteinExistence type="predicted"/>
<dbReference type="Proteomes" id="UP001322664">
    <property type="component" value="Chromosome"/>
</dbReference>
<dbReference type="RefSeq" id="WP_319836291.1">
    <property type="nucleotide sequence ID" value="NZ_CP137624.1"/>
</dbReference>
<protein>
    <recommendedName>
        <fullName evidence="2">Sigma factor regulator C-terminal domain-containing protein</fullName>
    </recommendedName>
</protein>